<dbReference type="InterPro" id="IPR035992">
    <property type="entry name" value="Ricin_B-like_lectins"/>
</dbReference>
<proteinExistence type="predicted"/>
<reference evidence="1 2" key="1">
    <citation type="journal article" date="2019" name="ACS Chem. Biol.">
        <title>Identification and Mobilization of a Cryptic Antibiotic Biosynthesis Gene Locus from a Human-Pathogenic Nocardia Isolate.</title>
        <authorList>
            <person name="Herisse M."/>
            <person name="Ishida K."/>
            <person name="Porter J.L."/>
            <person name="Howden B."/>
            <person name="Hertweck C."/>
            <person name="Stinear T.P."/>
            <person name="Pidot S.J."/>
        </authorList>
    </citation>
    <scope>NUCLEOTIDE SEQUENCE [LARGE SCALE GENOMIC DNA]</scope>
    <source>
        <strain evidence="1 2">AUSMDU00012717</strain>
    </source>
</reference>
<gene>
    <name evidence="1" type="ORF">F5544_04280</name>
</gene>
<evidence type="ECO:0008006" key="3">
    <source>
        <dbReference type="Google" id="ProtNLM"/>
    </source>
</evidence>
<evidence type="ECO:0000313" key="1">
    <source>
        <dbReference type="EMBL" id="QIS08770.1"/>
    </source>
</evidence>
<sequence>MHTFERAAPVREYPDRIIKCSKQIPDNPQRRFLPACSHDLPANDLFEPGQAEAAGARQVPGVAVADYPQRRHPGLGLERLAGGLQRGRPHTFQQHPLPSTTYQILDANSATVNATDQSSQQVTVAPPGPFADERLWRLSSSRRGYTISTFSNSGTYAGALTTKEGSVVSLDDQPFEWLIEQAGQGVFKISVPDRDLAWTEAAIWGQKVVTLSPYKSGSPTQLWRIERFPGE</sequence>
<organism evidence="1 2">
    <name type="scientific">Nocardia arthritidis</name>
    <dbReference type="NCBI Taxonomy" id="228602"/>
    <lineage>
        <taxon>Bacteria</taxon>
        <taxon>Bacillati</taxon>
        <taxon>Actinomycetota</taxon>
        <taxon>Actinomycetes</taxon>
        <taxon>Mycobacteriales</taxon>
        <taxon>Nocardiaceae</taxon>
        <taxon>Nocardia</taxon>
    </lineage>
</organism>
<evidence type="ECO:0000313" key="2">
    <source>
        <dbReference type="Proteomes" id="UP000503540"/>
    </source>
</evidence>
<dbReference type="CDD" id="cd23714">
    <property type="entry name" value="beta-trefoil_Ricin_MtaL"/>
    <property type="match status" value="1"/>
</dbReference>
<dbReference type="KEGG" id="nah:F5544_04280"/>
<dbReference type="Proteomes" id="UP000503540">
    <property type="component" value="Chromosome"/>
</dbReference>
<dbReference type="Gene3D" id="2.80.10.50">
    <property type="match status" value="1"/>
</dbReference>
<dbReference type="EMBL" id="CP046172">
    <property type="protein sequence ID" value="QIS08770.1"/>
    <property type="molecule type" value="Genomic_DNA"/>
</dbReference>
<accession>A0A6G9Y6P2</accession>
<keyword evidence="2" id="KW-1185">Reference proteome</keyword>
<dbReference type="SUPFAM" id="SSF50370">
    <property type="entry name" value="Ricin B-like lectins"/>
    <property type="match status" value="1"/>
</dbReference>
<dbReference type="AlphaFoldDB" id="A0A6G9Y6P2"/>
<protein>
    <recommendedName>
        <fullName evidence="3">Ricin B lectin domain-containing protein</fullName>
    </recommendedName>
</protein>
<name>A0A6G9Y6P2_9NOCA</name>